<comment type="caution">
    <text evidence="6">The sequence shown here is derived from an EMBL/GenBank/DDBJ whole genome shotgun (WGS) entry which is preliminary data.</text>
</comment>
<dbReference type="EMBL" id="BTSY01000005">
    <property type="protein sequence ID" value="GMT28750.1"/>
    <property type="molecule type" value="Genomic_DNA"/>
</dbReference>
<dbReference type="InterPro" id="IPR002301">
    <property type="entry name" value="Ile-tRNA-ligase"/>
</dbReference>
<dbReference type="PRINTS" id="PR00984">
    <property type="entry name" value="TRNASYNTHILE"/>
</dbReference>
<reference evidence="6" key="1">
    <citation type="submission" date="2023-10" db="EMBL/GenBank/DDBJ databases">
        <title>Genome assembly of Pristionchus species.</title>
        <authorList>
            <person name="Yoshida K."/>
            <person name="Sommer R.J."/>
        </authorList>
    </citation>
    <scope>NUCLEOTIDE SEQUENCE</scope>
    <source>
        <strain evidence="6">RS5133</strain>
    </source>
</reference>
<evidence type="ECO:0000256" key="1">
    <source>
        <dbReference type="ARBA" id="ARBA00022598"/>
    </source>
</evidence>
<dbReference type="InterPro" id="IPR009008">
    <property type="entry name" value="Val/Leu/Ile-tRNA-synth_edit"/>
</dbReference>
<dbReference type="InterPro" id="IPR023586">
    <property type="entry name" value="Ile-tRNA-ligase_type2"/>
</dbReference>
<name>A0AAV5WDN2_9BILA</name>
<feature type="non-terminal residue" evidence="6">
    <location>
        <position position="1"/>
    </location>
</feature>
<dbReference type="GO" id="GO:0004822">
    <property type="term" value="F:isoleucine-tRNA ligase activity"/>
    <property type="evidence" value="ECO:0007669"/>
    <property type="project" value="InterPro"/>
</dbReference>
<dbReference type="PANTHER" id="PTHR42780">
    <property type="entry name" value="SOLEUCYL-TRNA SYNTHETASE"/>
    <property type="match status" value="1"/>
</dbReference>
<evidence type="ECO:0000256" key="4">
    <source>
        <dbReference type="ARBA" id="ARBA00022917"/>
    </source>
</evidence>
<keyword evidence="7" id="KW-1185">Reference proteome</keyword>
<feature type="non-terminal residue" evidence="6">
    <location>
        <position position="227"/>
    </location>
</feature>
<dbReference type="SUPFAM" id="SSF50677">
    <property type="entry name" value="ValRS/IleRS/LeuRS editing domain"/>
    <property type="match status" value="1"/>
</dbReference>
<dbReference type="GO" id="GO:0002161">
    <property type="term" value="F:aminoacyl-tRNA deacylase activity"/>
    <property type="evidence" value="ECO:0007669"/>
    <property type="project" value="InterPro"/>
</dbReference>
<evidence type="ECO:0000256" key="2">
    <source>
        <dbReference type="ARBA" id="ARBA00022741"/>
    </source>
</evidence>
<sequence>FRASTVVPLIPIEFHSQIKYASTFSVHVGFRLDENPNRWMVAWTTTPWTLPSNLALIVYPDLEYVVAKGMVKYEYYVMWSMLQKLKNENLEIVEKVKGSVFVGKTYQPLFPYFAHLKEERKAFRVLSGTFITTDQGTGVVHQAPYFGEAAFQCCLEHGVISKYMKPICPVDETGKYTSEVADYVGVFVKDADKAIMKRLKESGHLVREGEFHDDYPFCWQSDTPLIY</sequence>
<dbReference type="GO" id="GO:0006428">
    <property type="term" value="P:isoleucyl-tRNA aminoacylation"/>
    <property type="evidence" value="ECO:0007669"/>
    <property type="project" value="InterPro"/>
</dbReference>
<evidence type="ECO:0008006" key="8">
    <source>
        <dbReference type="Google" id="ProtNLM"/>
    </source>
</evidence>
<protein>
    <recommendedName>
        <fullName evidence="8">Isoleucyl-tRNA synthetase</fullName>
    </recommendedName>
</protein>
<evidence type="ECO:0000256" key="3">
    <source>
        <dbReference type="ARBA" id="ARBA00022840"/>
    </source>
</evidence>
<keyword evidence="3" id="KW-0067">ATP-binding</keyword>
<evidence type="ECO:0000256" key="5">
    <source>
        <dbReference type="ARBA" id="ARBA00023146"/>
    </source>
</evidence>
<dbReference type="Proteomes" id="UP001432322">
    <property type="component" value="Unassembled WGS sequence"/>
</dbReference>
<dbReference type="Gene3D" id="3.90.740.10">
    <property type="entry name" value="Valyl/Leucyl/Isoleucyl-tRNA synthetase, editing domain"/>
    <property type="match status" value="1"/>
</dbReference>
<organism evidence="6 7">
    <name type="scientific">Pristionchus fissidentatus</name>
    <dbReference type="NCBI Taxonomy" id="1538716"/>
    <lineage>
        <taxon>Eukaryota</taxon>
        <taxon>Metazoa</taxon>
        <taxon>Ecdysozoa</taxon>
        <taxon>Nematoda</taxon>
        <taxon>Chromadorea</taxon>
        <taxon>Rhabditida</taxon>
        <taxon>Rhabditina</taxon>
        <taxon>Diplogasteromorpha</taxon>
        <taxon>Diplogasteroidea</taxon>
        <taxon>Neodiplogasteridae</taxon>
        <taxon>Pristionchus</taxon>
    </lineage>
</organism>
<keyword evidence="2" id="KW-0547">Nucleotide-binding</keyword>
<keyword evidence="5" id="KW-0030">Aminoacyl-tRNA synthetase</keyword>
<keyword evidence="1" id="KW-0436">Ligase</keyword>
<keyword evidence="4" id="KW-0648">Protein biosynthesis</keyword>
<dbReference type="PANTHER" id="PTHR42780:SF1">
    <property type="entry name" value="ISOLEUCINE--TRNA LIGASE, CYTOPLASMIC"/>
    <property type="match status" value="1"/>
</dbReference>
<gene>
    <name evidence="6" type="ORF">PFISCL1PPCAC_20047</name>
</gene>
<accession>A0AAV5WDN2</accession>
<dbReference type="AlphaFoldDB" id="A0AAV5WDN2"/>
<evidence type="ECO:0000313" key="6">
    <source>
        <dbReference type="EMBL" id="GMT28750.1"/>
    </source>
</evidence>
<evidence type="ECO:0000313" key="7">
    <source>
        <dbReference type="Proteomes" id="UP001432322"/>
    </source>
</evidence>
<proteinExistence type="predicted"/>
<dbReference type="GO" id="GO:0005524">
    <property type="term" value="F:ATP binding"/>
    <property type="evidence" value="ECO:0007669"/>
    <property type="project" value="UniProtKB-KW"/>
</dbReference>